<dbReference type="SMART" id="SM00225">
    <property type="entry name" value="BTB"/>
    <property type="match status" value="1"/>
</dbReference>
<dbReference type="PANTHER" id="PTHR47843">
    <property type="entry name" value="BTB DOMAIN-CONTAINING PROTEIN-RELATED"/>
    <property type="match status" value="1"/>
</dbReference>
<sequence>MLWFPLITDMASIPNTLLSFLSIIRNGIYSDVEIKCYSSTFRVHRCIICPQSEFFEKALCGAFQEAKSNVVIMHDDPSLIKKMIDYFYRGDYDDHPATGLEDETSPPPTKAHIHIKMYNIGDKYAIEPLMALAKKKLEYRLALVWDNKEFIQIIEKVYGPDSPQNSKLRGTIARLAVEHLATLDEIKGFHEVRIEYPLFGYDFSTAMIRRVACVERSLQ</sequence>
<gene>
    <name evidence="2" type="ORF">AbraCBS73388_002975</name>
</gene>
<accession>A0A9W6DTQ0</accession>
<dbReference type="SUPFAM" id="SSF54695">
    <property type="entry name" value="POZ domain"/>
    <property type="match status" value="1"/>
</dbReference>
<proteinExistence type="predicted"/>
<dbReference type="PROSITE" id="PS50097">
    <property type="entry name" value="BTB"/>
    <property type="match status" value="1"/>
</dbReference>
<dbReference type="CDD" id="cd18186">
    <property type="entry name" value="BTB_POZ_ZBTB_KLHL-like"/>
    <property type="match status" value="1"/>
</dbReference>
<dbReference type="Gene3D" id="3.30.710.10">
    <property type="entry name" value="Potassium Channel Kv1.1, Chain A"/>
    <property type="match status" value="1"/>
</dbReference>
<comment type="caution">
    <text evidence="2">The sequence shown here is derived from an EMBL/GenBank/DDBJ whole genome shotgun (WGS) entry which is preliminary data.</text>
</comment>
<dbReference type="AlphaFoldDB" id="A0A9W6DTQ0"/>
<organism evidence="2 3">
    <name type="scientific">Aspergillus brasiliensis</name>
    <dbReference type="NCBI Taxonomy" id="319629"/>
    <lineage>
        <taxon>Eukaryota</taxon>
        <taxon>Fungi</taxon>
        <taxon>Dikarya</taxon>
        <taxon>Ascomycota</taxon>
        <taxon>Pezizomycotina</taxon>
        <taxon>Eurotiomycetes</taxon>
        <taxon>Eurotiomycetidae</taxon>
        <taxon>Eurotiales</taxon>
        <taxon>Aspergillaceae</taxon>
        <taxon>Aspergillus</taxon>
        <taxon>Aspergillus subgen. Circumdati</taxon>
    </lineage>
</organism>
<dbReference type="PANTHER" id="PTHR47843:SF5">
    <property type="entry name" value="BTB_POZ DOMAIN PROTEIN"/>
    <property type="match status" value="1"/>
</dbReference>
<evidence type="ECO:0000313" key="2">
    <source>
        <dbReference type="EMBL" id="GKZ26722.1"/>
    </source>
</evidence>
<dbReference type="Pfam" id="PF00651">
    <property type="entry name" value="BTB"/>
    <property type="match status" value="1"/>
</dbReference>
<feature type="domain" description="BTB" evidence="1">
    <location>
        <begin position="30"/>
        <end position="96"/>
    </location>
</feature>
<dbReference type="InterPro" id="IPR000210">
    <property type="entry name" value="BTB/POZ_dom"/>
</dbReference>
<name>A0A9W6DTQ0_9EURO</name>
<protein>
    <recommendedName>
        <fullName evidence="1">BTB domain-containing protein</fullName>
    </recommendedName>
</protein>
<evidence type="ECO:0000259" key="1">
    <source>
        <dbReference type="PROSITE" id="PS50097"/>
    </source>
</evidence>
<dbReference type="Proteomes" id="UP001143548">
    <property type="component" value="Unassembled WGS sequence"/>
</dbReference>
<evidence type="ECO:0000313" key="3">
    <source>
        <dbReference type="Proteomes" id="UP001143548"/>
    </source>
</evidence>
<dbReference type="InterPro" id="IPR011333">
    <property type="entry name" value="SKP1/BTB/POZ_sf"/>
</dbReference>
<reference evidence="2" key="1">
    <citation type="submission" date="2022-07" db="EMBL/GenBank/DDBJ databases">
        <title>Taxonomy of Aspergillus series Nigri: significant species reduction supported by multi-species coalescent approaches.</title>
        <authorList>
            <person name="Bian C."/>
            <person name="Kusuya Y."/>
            <person name="Sklenar F."/>
            <person name="D'hooge E."/>
            <person name="Yaguchi T."/>
            <person name="Takahashi H."/>
            <person name="Hubka V."/>
        </authorList>
    </citation>
    <scope>NUCLEOTIDE SEQUENCE</scope>
    <source>
        <strain evidence="2">CBS 733.88</strain>
    </source>
</reference>
<dbReference type="EMBL" id="BROQ01000159">
    <property type="protein sequence ID" value="GKZ26722.1"/>
    <property type="molecule type" value="Genomic_DNA"/>
</dbReference>